<dbReference type="EMBL" id="PHAI01000001">
    <property type="protein sequence ID" value="PKM91594.1"/>
    <property type="molecule type" value="Genomic_DNA"/>
</dbReference>
<dbReference type="InterPro" id="IPR010998">
    <property type="entry name" value="Integrase_recombinase_N"/>
</dbReference>
<evidence type="ECO:0000259" key="7">
    <source>
        <dbReference type="PROSITE" id="PS51900"/>
    </source>
</evidence>
<gene>
    <name evidence="8" type="ORF">CVU82_00040</name>
</gene>
<keyword evidence="3 5" id="KW-0238">DNA-binding</keyword>
<dbReference type="PANTHER" id="PTHR30349">
    <property type="entry name" value="PHAGE INTEGRASE-RELATED"/>
    <property type="match status" value="1"/>
</dbReference>
<feature type="domain" description="Tyr recombinase" evidence="6">
    <location>
        <begin position="95"/>
        <end position="267"/>
    </location>
</feature>
<dbReference type="InterPro" id="IPR011010">
    <property type="entry name" value="DNA_brk_join_enz"/>
</dbReference>
<dbReference type="AlphaFoldDB" id="A0A2N2EA29"/>
<protein>
    <submittedName>
        <fullName evidence="8">Integrase</fullName>
    </submittedName>
</protein>
<dbReference type="InterPro" id="IPR013762">
    <property type="entry name" value="Integrase-like_cat_sf"/>
</dbReference>
<dbReference type="Proteomes" id="UP000233517">
    <property type="component" value="Unassembled WGS sequence"/>
</dbReference>
<evidence type="ECO:0000256" key="4">
    <source>
        <dbReference type="ARBA" id="ARBA00023172"/>
    </source>
</evidence>
<evidence type="ECO:0000256" key="1">
    <source>
        <dbReference type="ARBA" id="ARBA00008857"/>
    </source>
</evidence>
<dbReference type="GO" id="GO:0015074">
    <property type="term" value="P:DNA integration"/>
    <property type="evidence" value="ECO:0007669"/>
    <property type="project" value="UniProtKB-KW"/>
</dbReference>
<reference evidence="8 9" key="1">
    <citation type="journal article" date="2017" name="ISME J.">
        <title>Potential for microbial H2 and metal transformations associated with novel bacteria and archaea in deep terrestrial subsurface sediments.</title>
        <authorList>
            <person name="Hernsdorf A.W."/>
            <person name="Amano Y."/>
            <person name="Miyakawa K."/>
            <person name="Ise K."/>
            <person name="Suzuki Y."/>
            <person name="Anantharaman K."/>
            <person name="Probst A."/>
            <person name="Burstein D."/>
            <person name="Thomas B.C."/>
            <person name="Banfield J.F."/>
        </authorList>
    </citation>
    <scope>NUCLEOTIDE SEQUENCE [LARGE SCALE GENOMIC DNA]</scope>
    <source>
        <strain evidence="8">HGW-Falkowbacteria-1</strain>
    </source>
</reference>
<evidence type="ECO:0000256" key="2">
    <source>
        <dbReference type="ARBA" id="ARBA00022908"/>
    </source>
</evidence>
<sequence length="269" mass="31174">MQTQLNLVERELKIRNYSPRTIKAYLFALKKYFLFKKNNFNTFNEDKVKNFLLLYQGKISPQSQNIYIGAIKFYYYNIAKINNKIDIKTPKKTKKLPVIFSRDEIDLIINSVSNPKHKLMLSISYGAGLRVGELVNLKIQDINSQELTVHIKNAKGQKDRISVLSEKIIPELQEIINKKSKNDYLFSNEQGKKLTSRTAQKIFENALKKSKIKKSASFHSLRHSFATHLLENGVDVRYIQNLLGHQNIRTTQIYTQVSNPKLKSIKSPL</sequence>
<dbReference type="Pfam" id="PF00589">
    <property type="entry name" value="Phage_integrase"/>
    <property type="match status" value="1"/>
</dbReference>
<dbReference type="PROSITE" id="PS51900">
    <property type="entry name" value="CB"/>
    <property type="match status" value="1"/>
</dbReference>
<evidence type="ECO:0000259" key="6">
    <source>
        <dbReference type="PROSITE" id="PS51898"/>
    </source>
</evidence>
<evidence type="ECO:0000313" key="8">
    <source>
        <dbReference type="EMBL" id="PKM91594.1"/>
    </source>
</evidence>
<dbReference type="GO" id="GO:0006310">
    <property type="term" value="P:DNA recombination"/>
    <property type="evidence" value="ECO:0007669"/>
    <property type="project" value="UniProtKB-KW"/>
</dbReference>
<dbReference type="Gene3D" id="1.10.443.10">
    <property type="entry name" value="Intergrase catalytic core"/>
    <property type="match status" value="1"/>
</dbReference>
<dbReference type="InterPro" id="IPR004107">
    <property type="entry name" value="Integrase_SAM-like_N"/>
</dbReference>
<dbReference type="InterPro" id="IPR044068">
    <property type="entry name" value="CB"/>
</dbReference>
<feature type="domain" description="Core-binding (CB)" evidence="7">
    <location>
        <begin position="1"/>
        <end position="79"/>
    </location>
</feature>
<evidence type="ECO:0000256" key="3">
    <source>
        <dbReference type="ARBA" id="ARBA00023125"/>
    </source>
</evidence>
<keyword evidence="2" id="KW-0229">DNA integration</keyword>
<dbReference type="GO" id="GO:0003677">
    <property type="term" value="F:DNA binding"/>
    <property type="evidence" value="ECO:0007669"/>
    <property type="project" value="UniProtKB-UniRule"/>
</dbReference>
<dbReference type="InterPro" id="IPR050090">
    <property type="entry name" value="Tyrosine_recombinase_XerCD"/>
</dbReference>
<organism evidence="8 9">
    <name type="scientific">Candidatus Falkowbacteria bacterium HGW-Falkowbacteria-1</name>
    <dbReference type="NCBI Taxonomy" id="2013768"/>
    <lineage>
        <taxon>Bacteria</taxon>
        <taxon>Candidatus Falkowiibacteriota</taxon>
    </lineage>
</organism>
<dbReference type="Pfam" id="PF13495">
    <property type="entry name" value="Phage_int_SAM_4"/>
    <property type="match status" value="1"/>
</dbReference>
<evidence type="ECO:0000256" key="5">
    <source>
        <dbReference type="PROSITE-ProRule" id="PRU01248"/>
    </source>
</evidence>
<keyword evidence="4" id="KW-0233">DNA recombination</keyword>
<comment type="caution">
    <text evidence="8">The sequence shown here is derived from an EMBL/GenBank/DDBJ whole genome shotgun (WGS) entry which is preliminary data.</text>
</comment>
<dbReference type="PANTHER" id="PTHR30349:SF64">
    <property type="entry name" value="PROPHAGE INTEGRASE INTD-RELATED"/>
    <property type="match status" value="1"/>
</dbReference>
<dbReference type="PROSITE" id="PS51898">
    <property type="entry name" value="TYR_RECOMBINASE"/>
    <property type="match status" value="1"/>
</dbReference>
<dbReference type="Gene3D" id="1.10.150.130">
    <property type="match status" value="1"/>
</dbReference>
<name>A0A2N2EA29_9BACT</name>
<evidence type="ECO:0000313" key="9">
    <source>
        <dbReference type="Proteomes" id="UP000233517"/>
    </source>
</evidence>
<proteinExistence type="inferred from homology"/>
<accession>A0A2N2EA29</accession>
<dbReference type="InterPro" id="IPR002104">
    <property type="entry name" value="Integrase_catalytic"/>
</dbReference>
<dbReference type="SUPFAM" id="SSF56349">
    <property type="entry name" value="DNA breaking-rejoining enzymes"/>
    <property type="match status" value="1"/>
</dbReference>
<comment type="similarity">
    <text evidence="1">Belongs to the 'phage' integrase family.</text>
</comment>